<gene>
    <name evidence="2" type="ORF">NPRO_21640</name>
</gene>
<evidence type="ECO:0000313" key="3">
    <source>
        <dbReference type="Proteomes" id="UP000662873"/>
    </source>
</evidence>
<sequence length="202" mass="21981">MGVNEADALRIQQNELIRALQRTLELHCPGEADHAERVAVYSVATAHELGVSEADLLDIRRAAALHDIGKVAVDRDLLVKPGGLSDEEFAALRLHAELSIRVLEGIEWLAEAALMVRHHHEHWDGGGYPDGLQGDEIPLGSRIIGVAEAFDVMTMASPFRELRMPEEALAELQRCAGTQFDPGVVSAFGRIQALVQPIGMKG</sequence>
<name>A0A809RAU9_9BACT</name>
<dbReference type="Pfam" id="PF13487">
    <property type="entry name" value="HD_5"/>
    <property type="match status" value="1"/>
</dbReference>
<dbReference type="PANTHER" id="PTHR45228:SF4">
    <property type="entry name" value="LIPOPROTEIN"/>
    <property type="match status" value="1"/>
</dbReference>
<dbReference type="Gene3D" id="1.10.3210.10">
    <property type="entry name" value="Hypothetical protein af1432"/>
    <property type="match status" value="1"/>
</dbReference>
<dbReference type="InterPro" id="IPR052020">
    <property type="entry name" value="Cyclic_di-GMP/3'3'-cGAMP_PDE"/>
</dbReference>
<dbReference type="AlphaFoldDB" id="A0A809RAU9"/>
<dbReference type="EMBL" id="AP021858">
    <property type="protein sequence ID" value="BBO24569.1"/>
    <property type="molecule type" value="Genomic_DNA"/>
</dbReference>
<feature type="domain" description="HD-GYP" evidence="1">
    <location>
        <begin position="9"/>
        <end position="202"/>
    </location>
</feature>
<dbReference type="Proteomes" id="UP000662873">
    <property type="component" value="Chromosome"/>
</dbReference>
<evidence type="ECO:0000259" key="1">
    <source>
        <dbReference type="PROSITE" id="PS51832"/>
    </source>
</evidence>
<proteinExistence type="predicted"/>
<dbReference type="PANTHER" id="PTHR45228">
    <property type="entry name" value="CYCLIC DI-GMP PHOSPHODIESTERASE TM_0186-RELATED"/>
    <property type="match status" value="1"/>
</dbReference>
<dbReference type="SMART" id="SM00471">
    <property type="entry name" value="HDc"/>
    <property type="match status" value="1"/>
</dbReference>
<dbReference type="CDD" id="cd00077">
    <property type="entry name" value="HDc"/>
    <property type="match status" value="1"/>
</dbReference>
<protein>
    <recommendedName>
        <fullName evidence="1">HD-GYP domain-containing protein</fullName>
    </recommendedName>
</protein>
<dbReference type="InterPro" id="IPR003607">
    <property type="entry name" value="HD/PDEase_dom"/>
</dbReference>
<accession>A0A809RAU9</accession>
<dbReference type="SUPFAM" id="SSF109604">
    <property type="entry name" value="HD-domain/PDEase-like"/>
    <property type="match status" value="1"/>
</dbReference>
<organism evidence="2 3">
    <name type="scientific">Candidatus Nitrosymbiomonas proteolyticus</name>
    <dbReference type="NCBI Taxonomy" id="2608984"/>
    <lineage>
        <taxon>Bacteria</taxon>
        <taxon>Bacillati</taxon>
        <taxon>Armatimonadota</taxon>
        <taxon>Armatimonadota incertae sedis</taxon>
        <taxon>Candidatus Nitrosymbiomonas</taxon>
    </lineage>
</organism>
<dbReference type="PROSITE" id="PS51832">
    <property type="entry name" value="HD_GYP"/>
    <property type="match status" value="1"/>
</dbReference>
<evidence type="ECO:0000313" key="2">
    <source>
        <dbReference type="EMBL" id="BBO24569.1"/>
    </source>
</evidence>
<dbReference type="KEGG" id="npy:NPRO_21640"/>
<dbReference type="InterPro" id="IPR037522">
    <property type="entry name" value="HD_GYP_dom"/>
</dbReference>
<reference evidence="2" key="1">
    <citation type="journal article" name="DNA Res.">
        <title>The physiological potential of anammox bacteria as revealed by their core genome structure.</title>
        <authorList>
            <person name="Okubo T."/>
            <person name="Toyoda A."/>
            <person name="Fukuhara K."/>
            <person name="Uchiyama I."/>
            <person name="Harigaya Y."/>
            <person name="Kuroiwa M."/>
            <person name="Suzuki T."/>
            <person name="Murakami Y."/>
            <person name="Suwa Y."/>
            <person name="Takami H."/>
        </authorList>
    </citation>
    <scope>NUCLEOTIDE SEQUENCE</scope>
    <source>
        <strain evidence="2">317325-2</strain>
    </source>
</reference>